<feature type="compositionally biased region" description="Polar residues" evidence="5">
    <location>
        <begin position="483"/>
        <end position="495"/>
    </location>
</feature>
<dbReference type="EMBL" id="JAAQHG020000010">
    <property type="protein sequence ID" value="KAL1587512.1"/>
    <property type="molecule type" value="Genomic_DNA"/>
</dbReference>
<comment type="caution">
    <text evidence="8">The sequence shown here is derived from an EMBL/GenBank/DDBJ whole genome shotgun (WGS) entry which is preliminary data.</text>
</comment>
<evidence type="ECO:0000256" key="4">
    <source>
        <dbReference type="ARBA" id="ARBA00023136"/>
    </source>
</evidence>
<feature type="transmembrane region" description="Helical" evidence="6">
    <location>
        <begin position="302"/>
        <end position="327"/>
    </location>
</feature>
<dbReference type="InterPro" id="IPR036259">
    <property type="entry name" value="MFS_trans_sf"/>
</dbReference>
<feature type="transmembrane region" description="Helical" evidence="6">
    <location>
        <begin position="152"/>
        <end position="172"/>
    </location>
</feature>
<feature type="transmembrane region" description="Helical" evidence="6">
    <location>
        <begin position="65"/>
        <end position="88"/>
    </location>
</feature>
<feature type="transmembrane region" description="Helical" evidence="6">
    <location>
        <begin position="94"/>
        <end position="114"/>
    </location>
</feature>
<evidence type="ECO:0000259" key="7">
    <source>
        <dbReference type="PROSITE" id="PS50850"/>
    </source>
</evidence>
<feature type="transmembrane region" description="Helical" evidence="6">
    <location>
        <begin position="263"/>
        <end position="282"/>
    </location>
</feature>
<dbReference type="Pfam" id="PF07690">
    <property type="entry name" value="MFS_1"/>
    <property type="match status" value="1"/>
</dbReference>
<feature type="transmembrane region" description="Helical" evidence="6">
    <location>
        <begin position="184"/>
        <end position="205"/>
    </location>
</feature>
<sequence length="506" mass="54383">MTQFLAEYLISGFAIVLPSLFPGSYNDAVDSTGLFWPAALLSLILSAFLLVFARISDMYGGYGPFMFGLIWLTIWTLVPGFVSSSLLLNISRAMQGFAIAAFTPSTFSMVGSIYPEGPRRNVVLGLYGACAPLGFFAGFLAGGALPESEARWYFWIASALAFITAVTAYLSVPSDRTDRQCLHLKMDWLGAFLITSGLILVTYALSVQPYANASDLGRNGFSFRIVYAPLSSGTACLLAAFWVEGWYADCPLLPFEFFRPRGVKSLSVACLFFYGSFGVWLYNSAEYFVSPTVTQDPDSIKGIMLSLWYTPMAVGGIVFCVVGGLLLHIVPIKLLLIISGLSWIGAPLVFAVGPIPLTYWSEVLPSMVCGTLGIDLTFTIATIFLSSSQPLKFQGIAGAVSSILVNLAMSFSLPVSLIVKDAAAAHARDDTIVVDHDATVWGFRAAFIYGAASAATGLLICIFFVRISRAVVSGKKLDKSEKAGSNPTSTTSTVVESDGVRRSYSV</sequence>
<dbReference type="Proteomes" id="UP000803884">
    <property type="component" value="Unassembled WGS sequence"/>
</dbReference>
<feature type="domain" description="Major facilitator superfamily (MFS) profile" evidence="7">
    <location>
        <begin position="1"/>
        <end position="469"/>
    </location>
</feature>
<feature type="transmembrane region" description="Helical" evidence="6">
    <location>
        <begin position="446"/>
        <end position="467"/>
    </location>
</feature>
<evidence type="ECO:0000256" key="3">
    <source>
        <dbReference type="ARBA" id="ARBA00022989"/>
    </source>
</evidence>
<comment type="subcellular location">
    <subcellularLocation>
        <location evidence="1">Membrane</location>
        <topology evidence="1">Multi-pass membrane protein</topology>
    </subcellularLocation>
</comment>
<dbReference type="SUPFAM" id="SSF103473">
    <property type="entry name" value="MFS general substrate transporter"/>
    <property type="match status" value="1"/>
</dbReference>
<accession>A0AB34KUM1</accession>
<dbReference type="RefSeq" id="XP_069230617.1">
    <property type="nucleotide sequence ID" value="XM_069372535.1"/>
</dbReference>
<proteinExistence type="predicted"/>
<dbReference type="GO" id="GO:0016020">
    <property type="term" value="C:membrane"/>
    <property type="evidence" value="ECO:0007669"/>
    <property type="project" value="UniProtKB-SubCell"/>
</dbReference>
<dbReference type="AlphaFoldDB" id="A0AB34KUM1"/>
<keyword evidence="3 6" id="KW-1133">Transmembrane helix</keyword>
<dbReference type="InterPro" id="IPR020846">
    <property type="entry name" value="MFS_dom"/>
</dbReference>
<feature type="transmembrane region" description="Helical" evidence="6">
    <location>
        <begin position="363"/>
        <end position="385"/>
    </location>
</feature>
<keyword evidence="9" id="KW-1185">Reference proteome</keyword>
<feature type="transmembrane region" description="Helical" evidence="6">
    <location>
        <begin position="34"/>
        <end position="53"/>
    </location>
</feature>
<evidence type="ECO:0000313" key="8">
    <source>
        <dbReference type="EMBL" id="KAL1587512.1"/>
    </source>
</evidence>
<feature type="transmembrane region" description="Helical" evidence="6">
    <location>
        <begin position="5"/>
        <end position="22"/>
    </location>
</feature>
<dbReference type="PROSITE" id="PS50850">
    <property type="entry name" value="MFS"/>
    <property type="match status" value="1"/>
</dbReference>
<evidence type="ECO:0000256" key="1">
    <source>
        <dbReference type="ARBA" id="ARBA00004141"/>
    </source>
</evidence>
<feature type="region of interest" description="Disordered" evidence="5">
    <location>
        <begin position="479"/>
        <end position="506"/>
    </location>
</feature>
<evidence type="ECO:0000256" key="5">
    <source>
        <dbReference type="SAM" id="MobiDB-lite"/>
    </source>
</evidence>
<gene>
    <name evidence="8" type="ORF">WHR41_03929</name>
</gene>
<dbReference type="PANTHER" id="PTHR42718:SF11">
    <property type="entry name" value="MAJOR FACILITATOR SUPERFAMILY (MFS) PROFILE DOMAIN-CONTAINING PROTEIN"/>
    <property type="match status" value="1"/>
</dbReference>
<dbReference type="GO" id="GO:0022857">
    <property type="term" value="F:transmembrane transporter activity"/>
    <property type="evidence" value="ECO:0007669"/>
    <property type="project" value="InterPro"/>
</dbReference>
<feature type="transmembrane region" description="Helical" evidence="6">
    <location>
        <begin position="397"/>
        <end position="419"/>
    </location>
</feature>
<protein>
    <recommendedName>
        <fullName evidence="7">Major facilitator superfamily (MFS) profile domain-containing protein</fullName>
    </recommendedName>
</protein>
<dbReference type="InterPro" id="IPR011701">
    <property type="entry name" value="MFS"/>
</dbReference>
<dbReference type="Gene3D" id="1.20.1250.20">
    <property type="entry name" value="MFS general substrate transporter like domains"/>
    <property type="match status" value="2"/>
</dbReference>
<dbReference type="GeneID" id="96005373"/>
<feature type="transmembrane region" description="Helical" evidence="6">
    <location>
        <begin position="126"/>
        <end position="146"/>
    </location>
</feature>
<evidence type="ECO:0000256" key="6">
    <source>
        <dbReference type="SAM" id="Phobius"/>
    </source>
</evidence>
<evidence type="ECO:0000313" key="9">
    <source>
        <dbReference type="Proteomes" id="UP000803884"/>
    </source>
</evidence>
<feature type="transmembrane region" description="Helical" evidence="6">
    <location>
        <begin position="334"/>
        <end position="357"/>
    </location>
</feature>
<name>A0AB34KUM1_9PEZI</name>
<dbReference type="PANTHER" id="PTHR42718">
    <property type="entry name" value="MAJOR FACILITATOR SUPERFAMILY MULTIDRUG TRANSPORTER MFSC"/>
    <property type="match status" value="1"/>
</dbReference>
<evidence type="ECO:0000256" key="2">
    <source>
        <dbReference type="ARBA" id="ARBA00022692"/>
    </source>
</evidence>
<keyword evidence="2 6" id="KW-0812">Transmembrane</keyword>
<feature type="transmembrane region" description="Helical" evidence="6">
    <location>
        <begin position="225"/>
        <end position="243"/>
    </location>
</feature>
<organism evidence="8 9">
    <name type="scientific">Cladosporium halotolerans</name>
    <dbReference type="NCBI Taxonomy" id="1052096"/>
    <lineage>
        <taxon>Eukaryota</taxon>
        <taxon>Fungi</taxon>
        <taxon>Dikarya</taxon>
        <taxon>Ascomycota</taxon>
        <taxon>Pezizomycotina</taxon>
        <taxon>Dothideomycetes</taxon>
        <taxon>Dothideomycetidae</taxon>
        <taxon>Cladosporiales</taxon>
        <taxon>Cladosporiaceae</taxon>
        <taxon>Cladosporium</taxon>
    </lineage>
</organism>
<reference evidence="8 9" key="1">
    <citation type="journal article" date="2020" name="Microbiol. Resour. Announc.">
        <title>Draft Genome Sequence of a Cladosporium Species Isolated from the Mesophotic Ascidian Didemnum maculosum.</title>
        <authorList>
            <person name="Gioti A."/>
            <person name="Siaperas R."/>
            <person name="Nikolaivits E."/>
            <person name="Le Goff G."/>
            <person name="Ouazzani J."/>
            <person name="Kotoulas G."/>
            <person name="Topakas E."/>
        </authorList>
    </citation>
    <scope>NUCLEOTIDE SEQUENCE [LARGE SCALE GENOMIC DNA]</scope>
    <source>
        <strain evidence="8 9">TM138-S3</strain>
    </source>
</reference>
<keyword evidence="4 6" id="KW-0472">Membrane</keyword>